<reference evidence="4 6" key="3">
    <citation type="submission" date="2017-06" db="EMBL/GenBank/DDBJ databases">
        <authorList>
            <consortium name="Pathogen Informatics"/>
        </authorList>
    </citation>
    <scope>NUCLEOTIDE SEQUENCE [LARGE SCALE GENOMIC DNA]</scope>
    <source>
        <strain evidence="4 6">NCTC10596</strain>
    </source>
</reference>
<dbReference type="Proteomes" id="UP000077589">
    <property type="component" value="Unassembled WGS sequence"/>
</dbReference>
<dbReference type="KEGG" id="ecor:SAMEA4412678_2161"/>
<reference evidence="5" key="1">
    <citation type="submission" date="2016-05" db="EMBL/GenBank/DDBJ databases">
        <title>Draft genome of Corynebacterium afermentans subsp. afermentans LCDC 88199T.</title>
        <authorList>
            <person name="Bernier A.-M."/>
            <person name="Bernard K."/>
        </authorList>
    </citation>
    <scope>NUCLEOTIDE SEQUENCE [LARGE SCALE GENOMIC DNA]</scope>
    <source>
        <strain evidence="5">NML04-0072</strain>
    </source>
</reference>
<dbReference type="InterPro" id="IPR009739">
    <property type="entry name" value="LprI-like_N"/>
</dbReference>
<dbReference type="RefSeq" id="WP_003822850.1">
    <property type="nucleotide sequence ID" value="NZ_CAJPRZ010000043.1"/>
</dbReference>
<dbReference type="OrthoDB" id="8609721at2"/>
<dbReference type="PROSITE" id="PS51257">
    <property type="entry name" value="PROKAR_LIPOPROTEIN"/>
    <property type="match status" value="1"/>
</dbReference>
<dbReference type="EMBL" id="LT906482">
    <property type="protein sequence ID" value="SNW10755.1"/>
    <property type="molecule type" value="Genomic_DNA"/>
</dbReference>
<sequence>MKPLIKPVLALLIAASMAACGKEEAKPAALSCQAPEALEQLKAQIQATAFPPSDSELPAPQVSAAEIQAALDQLGFEITDIRTTQAASEGNKQLACEATLRFAPKPEAQARLKQSISDYMEINESDGIEYNEMMTAGDPTLKPDGQGGYIRPLSYTVSQTDNGDKLVINVDSKTASSGLQPPLSFYLAAPDLAKQVAEIRQKSAAEETRQQELNTLDQNRLQARIELLRTQNKQAHDELNKAWQALPAAARTQLKDAQNQWNRLRESQCAYQSKADSTEPLEQEALRIECDTREVQQRIPALKQEAEAFTGNQLTEATQRAQAAQQELRNVWQSVPADVKDIIGQDYQSWAASSAAKCAQAAQQAGGGNNGQLARLECTATEARNKTKELRGYVSQ</sequence>
<proteinExistence type="predicted"/>
<evidence type="ECO:0000313" key="3">
    <source>
        <dbReference type="EMBL" id="OAM17571.1"/>
    </source>
</evidence>
<evidence type="ECO:0000313" key="6">
    <source>
        <dbReference type="Proteomes" id="UP000215465"/>
    </source>
</evidence>
<dbReference type="EMBL" id="LXSG01000035">
    <property type="protein sequence ID" value="OAM17571.1"/>
    <property type="molecule type" value="Genomic_DNA"/>
</dbReference>
<evidence type="ECO:0000313" key="4">
    <source>
        <dbReference type="EMBL" id="SNW10755.1"/>
    </source>
</evidence>
<dbReference type="GeneID" id="60771050"/>
<reference evidence="3" key="2">
    <citation type="submission" date="2016-05" db="EMBL/GenBank/DDBJ databases">
        <authorList>
            <person name="Lavstsen T."/>
            <person name="Jespersen J.S."/>
        </authorList>
    </citation>
    <scope>NUCLEOTIDE SEQUENCE</scope>
    <source>
        <strain evidence="3">NML04-0072</strain>
    </source>
</reference>
<dbReference type="Pfam" id="PF07007">
    <property type="entry name" value="LprI"/>
    <property type="match status" value="1"/>
</dbReference>
<dbReference type="STRING" id="539.A7P85_10080"/>
<keyword evidence="1" id="KW-0732">Signal</keyword>
<dbReference type="Gene3D" id="1.20.1270.180">
    <property type="match status" value="1"/>
</dbReference>
<evidence type="ECO:0000259" key="2">
    <source>
        <dbReference type="Pfam" id="PF07007"/>
    </source>
</evidence>
<evidence type="ECO:0000313" key="5">
    <source>
        <dbReference type="Proteomes" id="UP000077589"/>
    </source>
</evidence>
<organism evidence="3 5">
    <name type="scientific">Eikenella corrodens</name>
    <dbReference type="NCBI Taxonomy" id="539"/>
    <lineage>
        <taxon>Bacteria</taxon>
        <taxon>Pseudomonadati</taxon>
        <taxon>Pseudomonadota</taxon>
        <taxon>Betaproteobacteria</taxon>
        <taxon>Neisseriales</taxon>
        <taxon>Neisseriaceae</taxon>
        <taxon>Eikenella</taxon>
    </lineage>
</organism>
<feature type="chain" id="PRO_5015060638" evidence="1">
    <location>
        <begin position="22"/>
        <end position="396"/>
    </location>
</feature>
<dbReference type="Proteomes" id="UP000215465">
    <property type="component" value="Chromosome 1"/>
</dbReference>
<protein>
    <submittedName>
        <fullName evidence="4">Uncharacterized protein conserved in bacteria</fullName>
    </submittedName>
</protein>
<name>A0A1A9RGL9_EIKCO</name>
<feature type="signal peptide" evidence="1">
    <location>
        <begin position="1"/>
        <end position="21"/>
    </location>
</feature>
<gene>
    <name evidence="3" type="ORF">A7P90_07525</name>
    <name evidence="4" type="ORF">SAMEA4412678_02161</name>
</gene>
<accession>A0A1A9RGL9</accession>
<evidence type="ECO:0000256" key="1">
    <source>
        <dbReference type="SAM" id="SignalP"/>
    </source>
</evidence>
<dbReference type="AlphaFoldDB" id="A0A1A9RGL9"/>
<feature type="domain" description="Lysozyme inhibitor LprI-like N-terminal" evidence="2">
    <location>
        <begin position="227"/>
        <end position="299"/>
    </location>
</feature>